<proteinExistence type="predicted"/>
<dbReference type="AlphaFoldDB" id="A0A814UYV0"/>
<dbReference type="Proteomes" id="UP000663855">
    <property type="component" value="Unassembled WGS sequence"/>
</dbReference>
<dbReference type="EMBL" id="CAJNOV010004634">
    <property type="protein sequence ID" value="CAF1182663.1"/>
    <property type="molecule type" value="Genomic_DNA"/>
</dbReference>
<accession>A0A814UYV0</accession>
<organism evidence="1 2">
    <name type="scientific">Rotaria magnacalcarata</name>
    <dbReference type="NCBI Taxonomy" id="392030"/>
    <lineage>
        <taxon>Eukaryota</taxon>
        <taxon>Metazoa</taxon>
        <taxon>Spiralia</taxon>
        <taxon>Gnathifera</taxon>
        <taxon>Rotifera</taxon>
        <taxon>Eurotatoria</taxon>
        <taxon>Bdelloidea</taxon>
        <taxon>Philodinida</taxon>
        <taxon>Philodinidae</taxon>
        <taxon>Rotaria</taxon>
    </lineage>
</organism>
<name>A0A814UYV0_9BILA</name>
<evidence type="ECO:0000313" key="1">
    <source>
        <dbReference type="EMBL" id="CAF1182663.1"/>
    </source>
</evidence>
<reference evidence="1" key="1">
    <citation type="submission" date="2021-02" db="EMBL/GenBank/DDBJ databases">
        <authorList>
            <person name="Nowell W R."/>
        </authorList>
    </citation>
    <scope>NUCLEOTIDE SEQUENCE</scope>
</reference>
<comment type="caution">
    <text evidence="1">The sequence shown here is derived from an EMBL/GenBank/DDBJ whole genome shotgun (WGS) entry which is preliminary data.</text>
</comment>
<evidence type="ECO:0000313" key="2">
    <source>
        <dbReference type="Proteomes" id="UP000663855"/>
    </source>
</evidence>
<evidence type="ECO:0008006" key="3">
    <source>
        <dbReference type="Google" id="ProtNLM"/>
    </source>
</evidence>
<sequence>MSRSLSESTVVPVKRARRVIDKELKNISSLDHFPNEIFLLIFEFLDLYAIVNAFSGINKHYDSLLSSLKSVTLAVPSNGNVFIEKNLRQYSTSIVYLVMDRVPKFTFTSVTLTNVRSLTIKCGTQIQYDSVRPCNFPLLEYFHLEDYPNPVSKKSIYNLYQVILSNGFPQLRKCIAQGPPFDSNNMASSTEPSKLCSFQLAVETGFGSKCIAQGPPFDSNNMASSTEPSKLCSFQLAVETAHDFNMILSTCPHLHRIHVSCFGLQQEARSTVLKSQTIVKHLELKCNHPSTPKIFLSSIHNIVTLKLVITAWPTHDLFEQLAADFKLSSLQALTCLVAASQTCSYPMSFETLSEHYIKNLHPLFKYVTIKQNDNAYCVDGDDVEWNKYDFQMRYSIHESVEIKSFM</sequence>
<gene>
    <name evidence="1" type="ORF">CJN711_LOCUS11098</name>
</gene>
<protein>
    <recommendedName>
        <fullName evidence="3">F-box domain-containing protein</fullName>
    </recommendedName>
</protein>